<protein>
    <submittedName>
        <fullName evidence="1">Uncharacterized protein</fullName>
    </submittedName>
</protein>
<gene>
    <name evidence="1" type="ORF">KK062_05180</name>
</gene>
<proteinExistence type="predicted"/>
<sequence length="164" mass="19537">MGKYRYIKVRGFERPEPGIFLKNGKRWMLLKDNPMDFIIDGFLFIGRKYVLREVYSNDLEFMNEVMTAKNEFSEISFPAFDLNNDEALFKQFLDEERLIQVCLHNQKSTLVGKVISVSKKSFRMKLLSTKGMWLKDFNFKYETIRTINVDSDYLRSFKLLARLK</sequence>
<keyword evidence="2" id="KW-1185">Reference proteome</keyword>
<name>A0AAP2DWX4_9BACT</name>
<organism evidence="1 2">
    <name type="scientific">Dawidia cretensis</name>
    <dbReference type="NCBI Taxonomy" id="2782350"/>
    <lineage>
        <taxon>Bacteria</taxon>
        <taxon>Pseudomonadati</taxon>
        <taxon>Bacteroidota</taxon>
        <taxon>Cytophagia</taxon>
        <taxon>Cytophagales</taxon>
        <taxon>Chryseotaleaceae</taxon>
        <taxon>Dawidia</taxon>
    </lineage>
</organism>
<dbReference type="EMBL" id="JAHESE010000002">
    <property type="protein sequence ID" value="MBT1707602.1"/>
    <property type="molecule type" value="Genomic_DNA"/>
</dbReference>
<evidence type="ECO:0000313" key="1">
    <source>
        <dbReference type="EMBL" id="MBT1707602.1"/>
    </source>
</evidence>
<dbReference type="AlphaFoldDB" id="A0AAP2DWX4"/>
<reference evidence="1 2" key="1">
    <citation type="submission" date="2021-05" db="EMBL/GenBank/DDBJ databases">
        <title>A Polyphasic approach of four new species of the genus Ohtaekwangia: Ohtaekwangia histidinii sp. nov., Ohtaekwangia cretensis sp. nov., Ohtaekwangia indiensis sp. nov., Ohtaekwangia reichenbachii sp. nov. from diverse environment.</title>
        <authorList>
            <person name="Octaviana S."/>
        </authorList>
    </citation>
    <scope>NUCLEOTIDE SEQUENCE [LARGE SCALE GENOMIC DNA]</scope>
    <source>
        <strain evidence="1 2">PWU5</strain>
    </source>
</reference>
<accession>A0AAP2DWX4</accession>
<evidence type="ECO:0000313" key="2">
    <source>
        <dbReference type="Proteomes" id="UP001319080"/>
    </source>
</evidence>
<dbReference type="RefSeq" id="WP_254083188.1">
    <property type="nucleotide sequence ID" value="NZ_JAHESE010000002.1"/>
</dbReference>
<comment type="caution">
    <text evidence="1">The sequence shown here is derived from an EMBL/GenBank/DDBJ whole genome shotgun (WGS) entry which is preliminary data.</text>
</comment>
<dbReference type="Proteomes" id="UP001319080">
    <property type="component" value="Unassembled WGS sequence"/>
</dbReference>